<keyword evidence="3" id="KW-0378">Hydrolase</keyword>
<evidence type="ECO:0000256" key="3">
    <source>
        <dbReference type="ARBA" id="ARBA00022801"/>
    </source>
</evidence>
<evidence type="ECO:0000256" key="1">
    <source>
        <dbReference type="ARBA" id="ARBA00010830"/>
    </source>
</evidence>
<dbReference type="Gene3D" id="2.20.230.10">
    <property type="entry name" value="Resuscitation-promoting factor rpfb"/>
    <property type="match status" value="1"/>
</dbReference>
<keyword evidence="2" id="KW-0732">Signal</keyword>
<dbReference type="InterPro" id="IPR011098">
    <property type="entry name" value="G5_dom"/>
</dbReference>
<protein>
    <submittedName>
        <fullName evidence="5">DUF348 domain-containing protein</fullName>
    </submittedName>
</protein>
<organism evidence="5 6">
    <name type="scientific">Candidatus Phosphoribacter hodrii</name>
    <dbReference type="NCBI Taxonomy" id="2953743"/>
    <lineage>
        <taxon>Bacteria</taxon>
        <taxon>Bacillati</taxon>
        <taxon>Actinomycetota</taxon>
        <taxon>Actinomycetes</taxon>
        <taxon>Micrococcales</taxon>
        <taxon>Dermatophilaceae</taxon>
        <taxon>Candidatus Phosphoribacter</taxon>
    </lineage>
</organism>
<gene>
    <name evidence="5" type="ORF">IPF40_08985</name>
</gene>
<feature type="domain" description="G5" evidence="4">
    <location>
        <begin position="181"/>
        <end position="261"/>
    </location>
</feature>
<dbReference type="PROSITE" id="PS51109">
    <property type="entry name" value="G5"/>
    <property type="match status" value="1"/>
</dbReference>
<dbReference type="Pfam" id="PF07501">
    <property type="entry name" value="G5"/>
    <property type="match status" value="1"/>
</dbReference>
<dbReference type="AlphaFoldDB" id="A0A934X5I2"/>
<dbReference type="SUPFAM" id="SSF53955">
    <property type="entry name" value="Lysozyme-like"/>
    <property type="match status" value="1"/>
</dbReference>
<proteinExistence type="inferred from homology"/>
<evidence type="ECO:0000256" key="2">
    <source>
        <dbReference type="ARBA" id="ARBA00022729"/>
    </source>
</evidence>
<dbReference type="Pfam" id="PF03990">
    <property type="entry name" value="DUF348"/>
    <property type="match status" value="3"/>
</dbReference>
<dbReference type="Proteomes" id="UP000718281">
    <property type="component" value="Unassembled WGS sequence"/>
</dbReference>
<reference evidence="5 6" key="1">
    <citation type="submission" date="2020-10" db="EMBL/GenBank/DDBJ databases">
        <title>Connecting structure to function with the recovery of over 1000 high-quality activated sludge metagenome-assembled genomes encoding full-length rRNA genes using long-read sequencing.</title>
        <authorList>
            <person name="Singleton C.M."/>
            <person name="Petriglieri F."/>
            <person name="Kristensen J.M."/>
            <person name="Kirkegaard R.H."/>
            <person name="Michaelsen T.Y."/>
            <person name="Andersen M.H."/>
            <person name="Karst S.M."/>
            <person name="Dueholm M.S."/>
            <person name="Nielsen P.H."/>
            <person name="Albertsen M."/>
        </authorList>
    </citation>
    <scope>NUCLEOTIDE SEQUENCE [LARGE SCALE GENOMIC DNA]</scope>
    <source>
        <strain evidence="5">AalE_18-Q3-R2-46_BAT3C.188</strain>
    </source>
</reference>
<sequence>MALAGFGAARLDKSIDLSVDGQLTSMHVFGSTVGDALAKSGVTVGEHDLVSPAADQAIEDGSQVVVRYGRKVTVTVDGATTDYWTTATTVDQAMNELGIRALSGATLSVSRSAGLGREGISFTVTNPRQVTITVDGATRAEATSAATVAELLNALGVTLGANDRVVPAADTAVTEGLAVAVQRVELRTTTATEKVAFKTVKKDDATITKGQTKVQTPGVNGSQVVTFTETWVDGKLEGKSATGTDVTKAATDKVVLVGTKAAPVAASAPVSAGNTSGAGINLANAAMWDRIAQCESGGRWNINTGNGYYGGLQFNYSTWLSVGGADFASRADLASRAEQITVANRLYAQRGLQPWGCRSAA</sequence>
<dbReference type="CDD" id="cd13925">
    <property type="entry name" value="RPF"/>
    <property type="match status" value="1"/>
</dbReference>
<dbReference type="InterPro" id="IPR023346">
    <property type="entry name" value="Lysozyme-like_dom_sf"/>
</dbReference>
<accession>A0A934X5I2</accession>
<dbReference type="Gene3D" id="1.10.530.10">
    <property type="match status" value="1"/>
</dbReference>
<evidence type="ECO:0000313" key="5">
    <source>
        <dbReference type="EMBL" id="MBK6301167.1"/>
    </source>
</evidence>
<dbReference type="InterPro" id="IPR007137">
    <property type="entry name" value="DUF348"/>
</dbReference>
<comment type="similarity">
    <text evidence="1">Belongs to the transglycosylase family. Rpf subfamily.</text>
</comment>
<dbReference type="Pfam" id="PF06737">
    <property type="entry name" value="Transglycosylas"/>
    <property type="match status" value="1"/>
</dbReference>
<comment type="caution">
    <text evidence="5">The sequence shown here is derived from an EMBL/GenBank/DDBJ whole genome shotgun (WGS) entry which is preliminary data.</text>
</comment>
<evidence type="ECO:0000313" key="6">
    <source>
        <dbReference type="Proteomes" id="UP000718281"/>
    </source>
</evidence>
<name>A0A934X5I2_9MICO</name>
<dbReference type="EMBL" id="JADIXZ010000004">
    <property type="protein sequence ID" value="MBK6301167.1"/>
    <property type="molecule type" value="Genomic_DNA"/>
</dbReference>
<dbReference type="GO" id="GO:0016787">
    <property type="term" value="F:hydrolase activity"/>
    <property type="evidence" value="ECO:0007669"/>
    <property type="project" value="UniProtKB-KW"/>
</dbReference>
<evidence type="ECO:0000259" key="4">
    <source>
        <dbReference type="PROSITE" id="PS51109"/>
    </source>
</evidence>
<dbReference type="SMART" id="SM01208">
    <property type="entry name" value="G5"/>
    <property type="match status" value="1"/>
</dbReference>
<dbReference type="InterPro" id="IPR010618">
    <property type="entry name" value="RPF"/>
</dbReference>